<evidence type="ECO:0000313" key="2">
    <source>
        <dbReference type="Proteomes" id="UP000217790"/>
    </source>
</evidence>
<organism evidence="1 2">
    <name type="scientific">Armillaria gallica</name>
    <name type="common">Bulbous honey fungus</name>
    <name type="synonym">Armillaria bulbosa</name>
    <dbReference type="NCBI Taxonomy" id="47427"/>
    <lineage>
        <taxon>Eukaryota</taxon>
        <taxon>Fungi</taxon>
        <taxon>Dikarya</taxon>
        <taxon>Basidiomycota</taxon>
        <taxon>Agaricomycotina</taxon>
        <taxon>Agaricomycetes</taxon>
        <taxon>Agaricomycetidae</taxon>
        <taxon>Agaricales</taxon>
        <taxon>Marasmiineae</taxon>
        <taxon>Physalacriaceae</taxon>
        <taxon>Armillaria</taxon>
    </lineage>
</organism>
<sequence length="439" mass="49594">MKPPSFRFTSTAHSSAFDGETFLPVGWMRARYIVCAFFMRIAGVSRFRDESMKLKLEGCVEYLQQWLKTNTIMYASNHFSYEYRLRSYIHHEKSCDDQWGLQPIACAYIERNPLQNLGYAGDYSHNKRPWLDQSLTLWTKSPPVLNPRLETGNLRGVIVQSLNEPLHKNIERHNAERLRSEFQAPNSAAGSRFRDGILGSSSGSVQSEIMVHVGFMSAAMGQRSLAKVDLKNQSILKRPKQSKKITSTVTMTGTRWTPIHAVADATMTTLAYMHILELMVAAYGTRQAWYIHSYAEGVDLGKRSGASVPKEPWYCRANACPLYFSPVAYYLRLGGWYFVQIPASVIFACKIFAPPGASYKALHLIATFDYGDEKDLMESFAMRAIKALSFSTIPVERTNAAADTNIGNSGSNDIPWTLRLLSAEELSQRCIVHTRYSVW</sequence>
<dbReference type="InParanoid" id="A0A2H3EAZ1"/>
<dbReference type="EMBL" id="KZ293644">
    <property type="protein sequence ID" value="PBL04576.1"/>
    <property type="molecule type" value="Genomic_DNA"/>
</dbReference>
<protein>
    <submittedName>
        <fullName evidence="1">Uncharacterized protein</fullName>
    </submittedName>
</protein>
<evidence type="ECO:0000313" key="1">
    <source>
        <dbReference type="EMBL" id="PBL04576.1"/>
    </source>
</evidence>
<keyword evidence="2" id="KW-1185">Reference proteome</keyword>
<accession>A0A2H3EAZ1</accession>
<gene>
    <name evidence="1" type="ORF">ARMGADRAFT_1022963</name>
</gene>
<dbReference type="Proteomes" id="UP000217790">
    <property type="component" value="Unassembled WGS sequence"/>
</dbReference>
<name>A0A2H3EAZ1_ARMGA</name>
<dbReference type="AlphaFoldDB" id="A0A2H3EAZ1"/>
<proteinExistence type="predicted"/>
<reference evidence="2" key="1">
    <citation type="journal article" date="2017" name="Nat. Ecol. Evol.">
        <title>Genome expansion and lineage-specific genetic innovations in the forest pathogenic fungi Armillaria.</title>
        <authorList>
            <person name="Sipos G."/>
            <person name="Prasanna A.N."/>
            <person name="Walter M.C."/>
            <person name="O'Connor E."/>
            <person name="Balint B."/>
            <person name="Krizsan K."/>
            <person name="Kiss B."/>
            <person name="Hess J."/>
            <person name="Varga T."/>
            <person name="Slot J."/>
            <person name="Riley R."/>
            <person name="Boka B."/>
            <person name="Rigling D."/>
            <person name="Barry K."/>
            <person name="Lee J."/>
            <person name="Mihaltcheva S."/>
            <person name="LaButti K."/>
            <person name="Lipzen A."/>
            <person name="Waldron R."/>
            <person name="Moloney N.M."/>
            <person name="Sperisen C."/>
            <person name="Kredics L."/>
            <person name="Vagvoelgyi C."/>
            <person name="Patrignani A."/>
            <person name="Fitzpatrick D."/>
            <person name="Nagy I."/>
            <person name="Doyle S."/>
            <person name="Anderson J.B."/>
            <person name="Grigoriev I.V."/>
            <person name="Gueldener U."/>
            <person name="Muensterkoetter M."/>
            <person name="Nagy L.G."/>
        </authorList>
    </citation>
    <scope>NUCLEOTIDE SEQUENCE [LARGE SCALE GENOMIC DNA]</scope>
    <source>
        <strain evidence="2">Ar21-2</strain>
    </source>
</reference>